<dbReference type="PANTHER" id="PTHR11439:SF517">
    <property type="entry name" value="CYSTEINE-RICH RLK (RECEPTOR-LIKE PROTEIN KINASE) 8"/>
    <property type="match status" value="1"/>
</dbReference>
<dbReference type="CDD" id="cd09272">
    <property type="entry name" value="RNase_HI_RT_Ty1"/>
    <property type="match status" value="1"/>
</dbReference>
<dbReference type="PANTHER" id="PTHR11439">
    <property type="entry name" value="GAG-POL-RELATED RETROTRANSPOSON"/>
    <property type="match status" value="1"/>
</dbReference>
<dbReference type="InterPro" id="IPR013103">
    <property type="entry name" value="RVT_2"/>
</dbReference>
<evidence type="ECO:0000259" key="1">
    <source>
        <dbReference type="Pfam" id="PF07727"/>
    </source>
</evidence>
<reference evidence="2" key="1">
    <citation type="submission" date="2018-02" db="EMBL/GenBank/DDBJ databases">
        <authorList>
            <person name="Cohen D.B."/>
            <person name="Kent A.D."/>
        </authorList>
    </citation>
    <scope>NUCLEOTIDE SEQUENCE</scope>
</reference>
<sequence length="260" mass="29863">MFEDFKKAMAREFEMTDIGLMAYYLGIEVKQTEEGIFISQEGYAKEILKKFEMLDCKPSLVGSLRYLTCTRPDILYGIGLVSRYMEAPTMTHLKTAKRILRYVKGTLDFGLLYSPSKEFKLFGYSDSDWAGDMDDRKSTTGFVFYMGDTTFTWTSKKQPIVTLSTCEAEYVAATSSVCHAVWLRSLLKELHMSQVEATEIFVDNKSTLALAKNPVFHDRSKHIDTRYHFIRECIARKEVQLEFVKSQGSGCRYIHQATQV</sequence>
<dbReference type="SUPFAM" id="SSF56672">
    <property type="entry name" value="DNA/RNA polymerases"/>
    <property type="match status" value="1"/>
</dbReference>
<gene>
    <name evidence="2" type="ORF">FSB_LOCUS40410</name>
</gene>
<dbReference type="AlphaFoldDB" id="A0A2N9HKQ7"/>
<evidence type="ECO:0000313" key="2">
    <source>
        <dbReference type="EMBL" id="SPD12528.1"/>
    </source>
</evidence>
<dbReference type="EMBL" id="OIVN01003627">
    <property type="protein sequence ID" value="SPD12528.1"/>
    <property type="molecule type" value="Genomic_DNA"/>
</dbReference>
<name>A0A2N9HKQ7_FAGSY</name>
<feature type="domain" description="Reverse transcriptase Ty1/copia-type" evidence="1">
    <location>
        <begin position="1"/>
        <end position="60"/>
    </location>
</feature>
<dbReference type="Pfam" id="PF07727">
    <property type="entry name" value="RVT_2"/>
    <property type="match status" value="1"/>
</dbReference>
<dbReference type="InterPro" id="IPR043502">
    <property type="entry name" value="DNA/RNA_pol_sf"/>
</dbReference>
<accession>A0A2N9HKQ7</accession>
<protein>
    <recommendedName>
        <fullName evidence="1">Reverse transcriptase Ty1/copia-type domain-containing protein</fullName>
    </recommendedName>
</protein>
<organism evidence="2">
    <name type="scientific">Fagus sylvatica</name>
    <name type="common">Beechnut</name>
    <dbReference type="NCBI Taxonomy" id="28930"/>
    <lineage>
        <taxon>Eukaryota</taxon>
        <taxon>Viridiplantae</taxon>
        <taxon>Streptophyta</taxon>
        <taxon>Embryophyta</taxon>
        <taxon>Tracheophyta</taxon>
        <taxon>Spermatophyta</taxon>
        <taxon>Magnoliopsida</taxon>
        <taxon>eudicotyledons</taxon>
        <taxon>Gunneridae</taxon>
        <taxon>Pentapetalae</taxon>
        <taxon>rosids</taxon>
        <taxon>fabids</taxon>
        <taxon>Fagales</taxon>
        <taxon>Fagaceae</taxon>
        <taxon>Fagus</taxon>
    </lineage>
</organism>
<proteinExistence type="predicted"/>